<evidence type="ECO:0000256" key="1">
    <source>
        <dbReference type="ARBA" id="ARBA00001933"/>
    </source>
</evidence>
<protein>
    <submittedName>
        <fullName evidence="9">Serine-pyruvate aminotransferase/archaeal aspartate aminotransferase</fullName>
    </submittedName>
</protein>
<dbReference type="GO" id="GO:0008453">
    <property type="term" value="F:alanine-glyoxylate transaminase activity"/>
    <property type="evidence" value="ECO:0007669"/>
    <property type="project" value="TreeGrafter"/>
</dbReference>
<evidence type="ECO:0000256" key="4">
    <source>
        <dbReference type="ARBA" id="ARBA00022679"/>
    </source>
</evidence>
<evidence type="ECO:0000259" key="8">
    <source>
        <dbReference type="Pfam" id="PF00266"/>
    </source>
</evidence>
<dbReference type="GO" id="GO:0004760">
    <property type="term" value="F:L-serine-pyruvate transaminase activity"/>
    <property type="evidence" value="ECO:0007669"/>
    <property type="project" value="TreeGrafter"/>
</dbReference>
<dbReference type="PROSITE" id="PS00595">
    <property type="entry name" value="AA_TRANSFER_CLASS_5"/>
    <property type="match status" value="1"/>
</dbReference>
<dbReference type="PANTHER" id="PTHR21152">
    <property type="entry name" value="AMINOTRANSFERASE CLASS V"/>
    <property type="match status" value="1"/>
</dbReference>
<dbReference type="Gene3D" id="3.40.640.10">
    <property type="entry name" value="Type I PLP-dependent aspartate aminotransferase-like (Major domain)"/>
    <property type="match status" value="1"/>
</dbReference>
<evidence type="ECO:0000256" key="7">
    <source>
        <dbReference type="RuleBase" id="RU004504"/>
    </source>
</evidence>
<evidence type="ECO:0000256" key="5">
    <source>
        <dbReference type="ARBA" id="ARBA00022898"/>
    </source>
</evidence>
<accession>A0A075GK62</accession>
<evidence type="ECO:0000256" key="3">
    <source>
        <dbReference type="ARBA" id="ARBA00022576"/>
    </source>
</evidence>
<dbReference type="InterPro" id="IPR024169">
    <property type="entry name" value="SP_NH2Trfase/AEP_transaminase"/>
</dbReference>
<evidence type="ECO:0000256" key="6">
    <source>
        <dbReference type="RuleBase" id="RU004075"/>
    </source>
</evidence>
<dbReference type="EMBL" id="KF900682">
    <property type="protein sequence ID" value="AIF03540.1"/>
    <property type="molecule type" value="Genomic_DNA"/>
</dbReference>
<keyword evidence="4 9" id="KW-0808">Transferase</keyword>
<dbReference type="InterPro" id="IPR015424">
    <property type="entry name" value="PyrdxlP-dep_Trfase"/>
</dbReference>
<comment type="similarity">
    <text evidence="2 6">Belongs to the class-V pyridoxal-phosphate-dependent aminotransferase family.</text>
</comment>
<feature type="domain" description="Aminotransferase class V" evidence="8">
    <location>
        <begin position="26"/>
        <end position="322"/>
    </location>
</feature>
<keyword evidence="5" id="KW-0663">Pyridoxal phosphate</keyword>
<dbReference type="SUPFAM" id="SSF53383">
    <property type="entry name" value="PLP-dependent transferases"/>
    <property type="match status" value="1"/>
</dbReference>
<dbReference type="Gene3D" id="3.90.1150.10">
    <property type="entry name" value="Aspartate Aminotransferase, domain 1"/>
    <property type="match status" value="1"/>
</dbReference>
<sequence>MEYLVMLPGPTNVPARVMRAMHVPIINHRSDDFVELYEDCVEKTKKVFMTEGEAVCLSSSGTGAVEASVVNLIKNGDKVIIPVNGEFSSRLSQMLEWAGASVIKLETQPGENASFETVKEAFDNNKDVKAFYCVWNETSTGTMINYLDRVKALTSRNDSYYVVDGVSIVGGEELKVDKWGVDIAMTGAQKAFAAPPGISPIVVNERTKKYMIENPPHTMYFNLPRYFKYYEESKHTPFTPALPLLYAYREALNMILEEGLDNRIKRHRTCSDALYSGLSAIGLTPFAKEDSRSTVVIALNYLEGLEDKTFRNTLAQKFRVLVAGGFGNLKGKVFRVGCMGEVQRYHVMRTVSSIASTLDMMGYNVDAKAGLKIAEEKLQSL</sequence>
<dbReference type="InterPro" id="IPR000192">
    <property type="entry name" value="Aminotrans_V_dom"/>
</dbReference>
<dbReference type="InterPro" id="IPR020578">
    <property type="entry name" value="Aminotrans_V_PyrdxlP_BS"/>
</dbReference>
<dbReference type="PIRSF" id="PIRSF000524">
    <property type="entry name" value="SPT"/>
    <property type="match status" value="1"/>
</dbReference>
<dbReference type="InterPro" id="IPR015421">
    <property type="entry name" value="PyrdxlP-dep_Trfase_major"/>
</dbReference>
<comment type="cofactor">
    <cofactor evidence="1 7">
        <name>pyridoxal 5'-phosphate</name>
        <dbReference type="ChEBI" id="CHEBI:597326"/>
    </cofactor>
</comment>
<name>A0A075GK62_9ARCH</name>
<keyword evidence="9" id="KW-0670">Pyruvate</keyword>
<dbReference type="GO" id="GO:0019265">
    <property type="term" value="P:glycine biosynthetic process, by transamination of glyoxylate"/>
    <property type="evidence" value="ECO:0007669"/>
    <property type="project" value="TreeGrafter"/>
</dbReference>
<dbReference type="PANTHER" id="PTHR21152:SF24">
    <property type="entry name" value="ALANINE--GLYOXYLATE AMINOTRANSFERASE 1"/>
    <property type="match status" value="1"/>
</dbReference>
<evidence type="ECO:0000256" key="2">
    <source>
        <dbReference type="ARBA" id="ARBA00009236"/>
    </source>
</evidence>
<reference evidence="9" key="1">
    <citation type="journal article" date="2014" name="Genome Biol. Evol.">
        <title>Pangenome evidence for extensive interdomain horizontal transfer affecting lineage core and shell genes in uncultured planktonic thaumarchaeota and euryarchaeota.</title>
        <authorList>
            <person name="Deschamps P."/>
            <person name="Zivanovic Y."/>
            <person name="Moreira D."/>
            <person name="Rodriguez-Valera F."/>
            <person name="Lopez-Garcia P."/>
        </authorList>
    </citation>
    <scope>NUCLEOTIDE SEQUENCE</scope>
</reference>
<evidence type="ECO:0000313" key="9">
    <source>
        <dbReference type="EMBL" id="AIF03540.1"/>
    </source>
</evidence>
<organism evidence="9">
    <name type="scientific">uncultured marine thaumarchaeote KM3_168_C06</name>
    <dbReference type="NCBI Taxonomy" id="1456037"/>
    <lineage>
        <taxon>Archaea</taxon>
        <taxon>Nitrososphaerota</taxon>
        <taxon>environmental samples</taxon>
    </lineage>
</organism>
<keyword evidence="3 9" id="KW-0032">Aminotransferase</keyword>
<dbReference type="InterPro" id="IPR015422">
    <property type="entry name" value="PyrdxlP-dep_Trfase_small"/>
</dbReference>
<dbReference type="AlphaFoldDB" id="A0A075GK62"/>
<dbReference type="Pfam" id="PF00266">
    <property type="entry name" value="Aminotran_5"/>
    <property type="match status" value="1"/>
</dbReference>
<proteinExistence type="inferred from homology"/>